<evidence type="ECO:0000256" key="8">
    <source>
        <dbReference type="ARBA" id="ARBA00048428"/>
    </source>
</evidence>
<dbReference type="Gene3D" id="3.40.5.100">
    <property type="match status" value="1"/>
</dbReference>
<evidence type="ECO:0000256" key="2">
    <source>
        <dbReference type="ARBA" id="ARBA00022691"/>
    </source>
</evidence>
<dbReference type="RefSeq" id="WP_039804127.1">
    <property type="nucleotide sequence ID" value="NZ_CP010415.1"/>
</dbReference>
<evidence type="ECO:0000256" key="4">
    <source>
        <dbReference type="ARBA" id="ARBA00034521"/>
    </source>
</evidence>
<dbReference type="Pfam" id="PF13847">
    <property type="entry name" value="Methyltransf_31"/>
    <property type="match status" value="1"/>
</dbReference>
<reference evidence="10 11" key="1">
    <citation type="journal article" date="2015" name="PLoS ONE">
        <title>Azotobacter Genomes: The Genome of Azotobacter chroococcum NCIMB 8003 (ATCC 4412).</title>
        <authorList>
            <person name="Robson R.L."/>
            <person name="Jones R."/>
            <person name="Robson R.M."/>
            <person name="Schwartz A."/>
            <person name="Richardson T.H."/>
        </authorList>
    </citation>
    <scope>NUCLEOTIDE SEQUENCE [LARGE SCALE GENOMIC DNA]</scope>
    <source>
        <strain evidence="10 11">NCIMB 8003</strain>
    </source>
</reference>
<dbReference type="InterPro" id="IPR029063">
    <property type="entry name" value="SAM-dependent_MTases_sf"/>
</dbReference>
<comment type="catalytic activity">
    <reaction evidence="8">
        <text>arsenic triglutathione + 3 [thioredoxin]-dithiol + 3 S-adenosyl-L-methionine = trimethylarsine + 3 [thioredoxin]-disulfide + 3 glutathione + 3 S-adenosyl-L-homocysteine + 3 H(+)</text>
        <dbReference type="Rhea" id="RHEA:69432"/>
        <dbReference type="Rhea" id="RHEA-COMP:10698"/>
        <dbReference type="Rhea" id="RHEA-COMP:10700"/>
        <dbReference type="ChEBI" id="CHEBI:15378"/>
        <dbReference type="ChEBI" id="CHEBI:27130"/>
        <dbReference type="ChEBI" id="CHEBI:29950"/>
        <dbReference type="ChEBI" id="CHEBI:50058"/>
        <dbReference type="ChEBI" id="CHEBI:57856"/>
        <dbReference type="ChEBI" id="CHEBI:57925"/>
        <dbReference type="ChEBI" id="CHEBI:59789"/>
        <dbReference type="ChEBI" id="CHEBI:183640"/>
        <dbReference type="EC" id="2.1.1.137"/>
    </reaction>
</comment>
<dbReference type="InterPro" id="IPR026669">
    <property type="entry name" value="Arsenite_MeTrfase-like"/>
</dbReference>
<sequence length="346" mass="38015">MHESVQNYYGKILQKTGDLKTSACCDASSMPGWLKPLLDKVHPEVNARYYGCGLVAPTLLEGCRVLDLGSGAGRDCYVLAQLVGPQGSILGVDMTAEQLAVANAHVDYHTERFGYANVAFRQGYIEDLAALELADASFDVIVSNCVINLSPDKDSVLREAHRLLKPGGELYFSDVYADRRLAKELREDEVLYGECLGGALYWNDFENLARRHGFADPRLVEDRPISVDDPHLAEKLGDARFFSATYRLFKLDGLEPACEDYGQAVIYQGSIPGAASAFVLDKHHRIETGRVFPVCGNTWRMLKDSRFAAHFQFIGDFSRHFGIFTGCGAGLPFDQPNAAAPAASCC</sequence>
<dbReference type="AlphaFoldDB" id="A0A0C4WMC8"/>
<organism evidence="10 11">
    <name type="scientific">Azotobacter chroococcum NCIMB 8003</name>
    <dbReference type="NCBI Taxonomy" id="1328314"/>
    <lineage>
        <taxon>Bacteria</taxon>
        <taxon>Pseudomonadati</taxon>
        <taxon>Pseudomonadota</taxon>
        <taxon>Gammaproteobacteria</taxon>
        <taxon>Pseudomonadales</taxon>
        <taxon>Pseudomonadaceae</taxon>
        <taxon>Azotobacter</taxon>
    </lineage>
</organism>
<comment type="similarity">
    <text evidence="3">Belongs to the methyltransferase superfamily. Arsenite methyltransferase family.</text>
</comment>
<dbReference type="STRING" id="1328314.Achr_20740"/>
<dbReference type="InterPro" id="IPR025714">
    <property type="entry name" value="Methyltranfer_dom"/>
</dbReference>
<dbReference type="EMBL" id="CP010415">
    <property type="protein sequence ID" value="AJE21524.1"/>
    <property type="molecule type" value="Genomic_DNA"/>
</dbReference>
<keyword evidence="2" id="KW-0949">S-adenosyl-L-methionine</keyword>
<dbReference type="EC" id="2.1.1.137" evidence="4"/>
<keyword evidence="1 10" id="KW-0808">Transferase</keyword>
<evidence type="ECO:0000256" key="7">
    <source>
        <dbReference type="ARBA" id="ARBA00047943"/>
    </source>
</evidence>
<evidence type="ECO:0000313" key="10">
    <source>
        <dbReference type="EMBL" id="AJE21524.1"/>
    </source>
</evidence>
<feature type="domain" description="Methyltransferase" evidence="9">
    <location>
        <begin position="61"/>
        <end position="212"/>
    </location>
</feature>
<evidence type="ECO:0000256" key="3">
    <source>
        <dbReference type="ARBA" id="ARBA00034487"/>
    </source>
</evidence>
<comment type="catalytic activity">
    <reaction evidence="6">
        <text>arsenic triglutathione + [thioredoxin]-dithiol + S-adenosyl-L-methionine + 2 H2O = methylarsonous acid + [thioredoxin]-disulfide + 3 glutathione + S-adenosyl-L-homocysteine + H(+)</text>
        <dbReference type="Rhea" id="RHEA:69460"/>
        <dbReference type="Rhea" id="RHEA-COMP:10698"/>
        <dbReference type="Rhea" id="RHEA-COMP:10700"/>
        <dbReference type="ChEBI" id="CHEBI:15377"/>
        <dbReference type="ChEBI" id="CHEBI:15378"/>
        <dbReference type="ChEBI" id="CHEBI:17826"/>
        <dbReference type="ChEBI" id="CHEBI:29950"/>
        <dbReference type="ChEBI" id="CHEBI:50058"/>
        <dbReference type="ChEBI" id="CHEBI:57856"/>
        <dbReference type="ChEBI" id="CHEBI:57925"/>
        <dbReference type="ChEBI" id="CHEBI:59789"/>
        <dbReference type="ChEBI" id="CHEBI:183640"/>
        <dbReference type="EC" id="2.1.1.137"/>
    </reaction>
</comment>
<dbReference type="KEGG" id="acx:Achr_20740"/>
<dbReference type="Gene3D" id="3.40.50.150">
    <property type="entry name" value="Vaccinia Virus protein VP39"/>
    <property type="match status" value="1"/>
</dbReference>
<proteinExistence type="inferred from homology"/>
<dbReference type="GO" id="GO:0030791">
    <property type="term" value="F:arsenite methyltransferase activity"/>
    <property type="evidence" value="ECO:0007669"/>
    <property type="project" value="UniProtKB-EC"/>
</dbReference>
<evidence type="ECO:0000313" key="11">
    <source>
        <dbReference type="Proteomes" id="UP000068210"/>
    </source>
</evidence>
<dbReference type="PANTHER" id="PTHR43675">
    <property type="entry name" value="ARSENITE METHYLTRANSFERASE"/>
    <property type="match status" value="1"/>
</dbReference>
<dbReference type="PANTHER" id="PTHR43675:SF8">
    <property type="entry name" value="ARSENITE METHYLTRANSFERASE"/>
    <property type="match status" value="1"/>
</dbReference>
<keyword evidence="11" id="KW-1185">Reference proteome</keyword>
<dbReference type="GO" id="GO:0032259">
    <property type="term" value="P:methylation"/>
    <property type="evidence" value="ECO:0007669"/>
    <property type="project" value="UniProtKB-KW"/>
</dbReference>
<protein>
    <recommendedName>
        <fullName evidence="5">Arsenite methyltransferase</fullName>
        <ecNumber evidence="4">2.1.1.137</ecNumber>
    </recommendedName>
</protein>
<keyword evidence="10" id="KW-0489">Methyltransferase</keyword>
<evidence type="ECO:0000259" key="9">
    <source>
        <dbReference type="Pfam" id="PF13847"/>
    </source>
</evidence>
<dbReference type="SUPFAM" id="SSF53335">
    <property type="entry name" value="S-adenosyl-L-methionine-dependent methyltransferases"/>
    <property type="match status" value="1"/>
</dbReference>
<dbReference type="HOGENOM" id="CLU_052868_0_0_6"/>
<evidence type="ECO:0000256" key="6">
    <source>
        <dbReference type="ARBA" id="ARBA00047941"/>
    </source>
</evidence>
<dbReference type="CDD" id="cd02440">
    <property type="entry name" value="AdoMet_MTases"/>
    <property type="match status" value="1"/>
</dbReference>
<accession>A0A0C4WMC8</accession>
<dbReference type="Proteomes" id="UP000068210">
    <property type="component" value="Chromosome"/>
</dbReference>
<name>A0A0C4WMC8_9GAMM</name>
<evidence type="ECO:0000256" key="5">
    <source>
        <dbReference type="ARBA" id="ARBA00034545"/>
    </source>
</evidence>
<evidence type="ECO:0000256" key="1">
    <source>
        <dbReference type="ARBA" id="ARBA00022679"/>
    </source>
</evidence>
<gene>
    <name evidence="10" type="ORF">Achr_20740</name>
</gene>
<comment type="catalytic activity">
    <reaction evidence="7">
        <text>arsenic triglutathione + 2 [thioredoxin]-dithiol + 2 S-adenosyl-L-methionine + H2O = dimethylarsinous acid + 2 [thioredoxin]-disulfide + 3 glutathione + 2 S-adenosyl-L-homocysteine + 2 H(+)</text>
        <dbReference type="Rhea" id="RHEA:69464"/>
        <dbReference type="Rhea" id="RHEA-COMP:10698"/>
        <dbReference type="Rhea" id="RHEA-COMP:10700"/>
        <dbReference type="ChEBI" id="CHEBI:15377"/>
        <dbReference type="ChEBI" id="CHEBI:15378"/>
        <dbReference type="ChEBI" id="CHEBI:23808"/>
        <dbReference type="ChEBI" id="CHEBI:29950"/>
        <dbReference type="ChEBI" id="CHEBI:50058"/>
        <dbReference type="ChEBI" id="CHEBI:57856"/>
        <dbReference type="ChEBI" id="CHEBI:57925"/>
        <dbReference type="ChEBI" id="CHEBI:59789"/>
        <dbReference type="ChEBI" id="CHEBI:183640"/>
        <dbReference type="EC" id="2.1.1.137"/>
    </reaction>
</comment>